<feature type="domain" description="Mannose-6-phosphate isomerase type II C-terminal" evidence="11">
    <location>
        <begin position="349"/>
        <end position="463"/>
    </location>
</feature>
<evidence type="ECO:0000313" key="14">
    <source>
        <dbReference type="Proteomes" id="UP001163255"/>
    </source>
</evidence>
<evidence type="ECO:0000313" key="13">
    <source>
        <dbReference type="EMBL" id="UYM18506.1"/>
    </source>
</evidence>
<reference evidence="13" key="1">
    <citation type="submission" date="2022-10" db="EMBL/GenBank/DDBJ databases">
        <title>Completed Genome Sequence of two octocoral isolated bacterium, Endozoicomonas euniceicola EF212T and Endozoicomonas gorgoniicola PS125T.</title>
        <authorList>
            <person name="Chiou Y.-J."/>
            <person name="Chen Y.-H."/>
        </authorList>
    </citation>
    <scope>NUCLEOTIDE SEQUENCE</scope>
    <source>
        <strain evidence="13">EF212</strain>
    </source>
</reference>
<evidence type="ECO:0000259" key="10">
    <source>
        <dbReference type="Pfam" id="PF00483"/>
    </source>
</evidence>
<feature type="domain" description="MannoseP isomerase/GMP-like beta-helix" evidence="12">
    <location>
        <begin position="295"/>
        <end position="345"/>
    </location>
</feature>
<dbReference type="SUPFAM" id="SSF51182">
    <property type="entry name" value="RmlC-like cupins"/>
    <property type="match status" value="1"/>
</dbReference>
<dbReference type="CDD" id="cd02213">
    <property type="entry name" value="cupin_PMI_typeII_C"/>
    <property type="match status" value="1"/>
</dbReference>
<dbReference type="SUPFAM" id="SSF53448">
    <property type="entry name" value="Nucleotide-diphospho-sugar transferases"/>
    <property type="match status" value="1"/>
</dbReference>
<evidence type="ECO:0000256" key="4">
    <source>
        <dbReference type="ARBA" id="ARBA00022679"/>
    </source>
</evidence>
<comment type="pathway">
    <text evidence="1">Nucleotide-sugar biosynthesis; GDP-alpha-D-mannose biosynthesis; GDP-alpha-D-mannose from alpha-D-mannose 1-phosphate (GTP route): step 1/1.</text>
</comment>
<proteinExistence type="inferred from homology"/>
<dbReference type="InterPro" id="IPR005835">
    <property type="entry name" value="NTP_transferase_dom"/>
</dbReference>
<dbReference type="Gene3D" id="2.60.120.10">
    <property type="entry name" value="Jelly Rolls"/>
    <property type="match status" value="1"/>
</dbReference>
<dbReference type="GO" id="GO:0004476">
    <property type="term" value="F:mannose-6-phosphate isomerase activity"/>
    <property type="evidence" value="ECO:0007669"/>
    <property type="project" value="UniProtKB-EC"/>
</dbReference>
<keyword evidence="7" id="KW-0342">GTP-binding</keyword>
<gene>
    <name evidence="13" type="ORF">NX720_11585</name>
</gene>
<evidence type="ECO:0000256" key="3">
    <source>
        <dbReference type="ARBA" id="ARBA00012387"/>
    </source>
</evidence>
<evidence type="ECO:0000256" key="2">
    <source>
        <dbReference type="ARBA" id="ARBA00006115"/>
    </source>
</evidence>
<evidence type="ECO:0000256" key="9">
    <source>
        <dbReference type="RuleBase" id="RU004190"/>
    </source>
</evidence>
<dbReference type="CDD" id="cd02509">
    <property type="entry name" value="GDP-M1P_Guanylyltransferase"/>
    <property type="match status" value="1"/>
</dbReference>
<organism evidence="13 14">
    <name type="scientific">Endozoicomonas euniceicola</name>
    <dbReference type="NCBI Taxonomy" id="1234143"/>
    <lineage>
        <taxon>Bacteria</taxon>
        <taxon>Pseudomonadati</taxon>
        <taxon>Pseudomonadota</taxon>
        <taxon>Gammaproteobacteria</taxon>
        <taxon>Oceanospirillales</taxon>
        <taxon>Endozoicomonadaceae</taxon>
        <taxon>Endozoicomonas</taxon>
    </lineage>
</organism>
<evidence type="ECO:0000256" key="6">
    <source>
        <dbReference type="ARBA" id="ARBA00022741"/>
    </source>
</evidence>
<keyword evidence="6" id="KW-0547">Nucleotide-binding</keyword>
<dbReference type="InterPro" id="IPR006375">
    <property type="entry name" value="Man1P_GuaTrfase/Man6P_Isoase"/>
</dbReference>
<dbReference type="InterPro" id="IPR014710">
    <property type="entry name" value="RmlC-like_jellyroll"/>
</dbReference>
<dbReference type="InterPro" id="IPR011051">
    <property type="entry name" value="RmlC_Cupin_sf"/>
</dbReference>
<comment type="catalytic activity">
    <reaction evidence="8">
        <text>alpha-D-mannose 1-phosphate + GTP + H(+) = GDP-alpha-D-mannose + diphosphate</text>
        <dbReference type="Rhea" id="RHEA:15229"/>
        <dbReference type="ChEBI" id="CHEBI:15378"/>
        <dbReference type="ChEBI" id="CHEBI:33019"/>
        <dbReference type="ChEBI" id="CHEBI:37565"/>
        <dbReference type="ChEBI" id="CHEBI:57527"/>
        <dbReference type="ChEBI" id="CHEBI:58409"/>
        <dbReference type="EC" id="2.7.7.13"/>
    </reaction>
</comment>
<evidence type="ECO:0000256" key="8">
    <source>
        <dbReference type="ARBA" id="ARBA00047343"/>
    </source>
</evidence>
<sequence length="474" mass="52763">MLLPVIMSGGSGSRLWPLSRTLSPKQFLPLTSEQTMLQETVKRLDGLEHHDPVVICNEAHRFIVAEQLRQQNCSGSEVILEPAGRNTAPAIALAALQAQKSNQDPVLLVLAADHVITQPEAFRIAVKKALPLAEDGYLVTFGIVPDKPETGYGYIRQGSVIGEDSYQVSAFVEKPDSETARQYLASGDYSWNSGMFLFKASRYIEELKKHSPDILAACEKAIAKTQEDMDFIRIDAQAFLACPDDSIDYAVMEKTDRAAIVPMDAGWSDVGSWTSLWEVLEKDDSDNATKGDVELLDVKGSYIDARSKLVAAVGVSDLVVVETEDAILVADKSRDQDIKKIVERLKKDDRIESRHHRVVYRPWGMVHLQTRGERYKVKKITINPGQRLSLQKHYHRAEHWVVVAGTAKVTCGDTTQLVTENQSTYIPVGMPHALENPGKLPLEMVEVQTGSYLCKDDIVRLEDLYGFDKDVAEK</sequence>
<dbReference type="PANTHER" id="PTHR46390:SF1">
    <property type="entry name" value="MANNOSE-1-PHOSPHATE GUANYLYLTRANSFERASE"/>
    <property type="match status" value="1"/>
</dbReference>
<dbReference type="EC" id="2.7.7.13" evidence="3"/>
<dbReference type="EMBL" id="CP103300">
    <property type="protein sequence ID" value="UYM18506.1"/>
    <property type="molecule type" value="Genomic_DNA"/>
</dbReference>
<evidence type="ECO:0000259" key="11">
    <source>
        <dbReference type="Pfam" id="PF01050"/>
    </source>
</evidence>
<keyword evidence="14" id="KW-1185">Reference proteome</keyword>
<dbReference type="InterPro" id="IPR049577">
    <property type="entry name" value="GMPP_N"/>
</dbReference>
<protein>
    <recommendedName>
        <fullName evidence="3">mannose-1-phosphate guanylyltransferase</fullName>
        <ecNumber evidence="3">2.7.7.13</ecNumber>
    </recommendedName>
</protein>
<feature type="domain" description="Nucleotidyl transferase" evidence="10">
    <location>
        <begin position="4"/>
        <end position="283"/>
    </location>
</feature>
<dbReference type="PANTHER" id="PTHR46390">
    <property type="entry name" value="MANNOSE-1-PHOSPHATE GUANYLYLTRANSFERASE"/>
    <property type="match status" value="1"/>
</dbReference>
<keyword evidence="5 13" id="KW-0548">Nucleotidyltransferase</keyword>
<dbReference type="Pfam" id="PF00483">
    <property type="entry name" value="NTP_transferase"/>
    <property type="match status" value="1"/>
</dbReference>
<keyword evidence="4 13" id="KW-0808">Transferase</keyword>
<dbReference type="Gene3D" id="3.90.550.10">
    <property type="entry name" value="Spore Coat Polysaccharide Biosynthesis Protein SpsA, Chain A"/>
    <property type="match status" value="1"/>
</dbReference>
<evidence type="ECO:0000256" key="1">
    <source>
        <dbReference type="ARBA" id="ARBA00004823"/>
    </source>
</evidence>
<dbReference type="InterPro" id="IPR001538">
    <property type="entry name" value="Man6P_isomerase-2_C"/>
</dbReference>
<dbReference type="NCBIfam" id="TIGR01479">
    <property type="entry name" value="GMP_PMI"/>
    <property type="match status" value="1"/>
</dbReference>
<dbReference type="Proteomes" id="UP001163255">
    <property type="component" value="Chromosome"/>
</dbReference>
<dbReference type="Pfam" id="PF22640">
    <property type="entry name" value="ManC_GMP_beta-helix"/>
    <property type="match status" value="1"/>
</dbReference>
<accession>A0ABY6H2N6</accession>
<dbReference type="RefSeq" id="WP_262601267.1">
    <property type="nucleotide sequence ID" value="NZ_CP103300.1"/>
</dbReference>
<dbReference type="InterPro" id="IPR054566">
    <property type="entry name" value="ManC/GMP-like_b-helix"/>
</dbReference>
<comment type="similarity">
    <text evidence="2 9">Belongs to the mannose-6-phosphate isomerase type 2 family.</text>
</comment>
<name>A0ABY6H2N6_9GAMM</name>
<evidence type="ECO:0000259" key="12">
    <source>
        <dbReference type="Pfam" id="PF22640"/>
    </source>
</evidence>
<keyword evidence="13" id="KW-0413">Isomerase</keyword>
<dbReference type="Pfam" id="PF01050">
    <property type="entry name" value="MannoseP_isomer"/>
    <property type="match status" value="1"/>
</dbReference>
<dbReference type="GO" id="GO:0004475">
    <property type="term" value="F:mannose-1-phosphate guanylyltransferase (GTP) activity"/>
    <property type="evidence" value="ECO:0007669"/>
    <property type="project" value="UniProtKB-EC"/>
</dbReference>
<dbReference type="InterPro" id="IPR051161">
    <property type="entry name" value="Mannose-6P_isomerase_type2"/>
</dbReference>
<evidence type="ECO:0000256" key="5">
    <source>
        <dbReference type="ARBA" id="ARBA00022695"/>
    </source>
</evidence>
<dbReference type="InterPro" id="IPR029044">
    <property type="entry name" value="Nucleotide-diphossugar_trans"/>
</dbReference>
<evidence type="ECO:0000256" key="7">
    <source>
        <dbReference type="ARBA" id="ARBA00023134"/>
    </source>
</evidence>